<dbReference type="OrthoDB" id="607743at2759"/>
<dbReference type="STRING" id="4558.A0A1B6PFH4"/>
<feature type="domain" description="Zinc finger-XS" evidence="6">
    <location>
        <begin position="52"/>
        <end position="92"/>
    </location>
</feature>
<evidence type="ECO:0000259" key="4">
    <source>
        <dbReference type="Pfam" id="PF03468"/>
    </source>
</evidence>
<dbReference type="InterPro" id="IPR005379">
    <property type="entry name" value="FDM1-5/IDN2_XH"/>
</dbReference>
<feature type="region of interest" description="Disordered" evidence="3">
    <location>
        <begin position="332"/>
        <end position="370"/>
    </location>
</feature>
<evidence type="ECO:0000313" key="7">
    <source>
        <dbReference type="EMBL" id="KXG24448.1"/>
    </source>
</evidence>
<dbReference type="Pfam" id="PF03468">
    <property type="entry name" value="XS"/>
    <property type="match status" value="1"/>
</dbReference>
<dbReference type="InterPro" id="IPR005380">
    <property type="entry name" value="XS_domain"/>
</dbReference>
<dbReference type="ExpressionAtlas" id="A0A1B6PFH4">
    <property type="expression patterns" value="baseline and differential"/>
</dbReference>
<organism evidence="7 8">
    <name type="scientific">Sorghum bicolor</name>
    <name type="common">Sorghum</name>
    <name type="synonym">Sorghum vulgare</name>
    <dbReference type="NCBI Taxonomy" id="4558"/>
    <lineage>
        <taxon>Eukaryota</taxon>
        <taxon>Viridiplantae</taxon>
        <taxon>Streptophyta</taxon>
        <taxon>Embryophyta</taxon>
        <taxon>Tracheophyta</taxon>
        <taxon>Spermatophyta</taxon>
        <taxon>Magnoliopsida</taxon>
        <taxon>Liliopsida</taxon>
        <taxon>Poales</taxon>
        <taxon>Poaceae</taxon>
        <taxon>PACMAD clade</taxon>
        <taxon>Panicoideae</taxon>
        <taxon>Andropogonodae</taxon>
        <taxon>Andropogoneae</taxon>
        <taxon>Sorghinae</taxon>
        <taxon>Sorghum</taxon>
    </lineage>
</organism>
<dbReference type="Gramene" id="KXG24448">
    <property type="protein sequence ID" value="KXG24448"/>
    <property type="gene ID" value="SORBI_3007G043000"/>
</dbReference>
<dbReference type="Gene3D" id="3.30.70.2890">
    <property type="entry name" value="XS domain"/>
    <property type="match status" value="1"/>
</dbReference>
<keyword evidence="2" id="KW-0943">RNA-mediated gene silencing</keyword>
<dbReference type="PANTHER" id="PTHR21596:SF84">
    <property type="entry name" value="OS02G0293300 PROTEIN"/>
    <property type="match status" value="1"/>
</dbReference>
<dbReference type="GO" id="GO:0080188">
    <property type="term" value="P:gene silencing by siRNA-directed DNA methylation"/>
    <property type="evidence" value="ECO:0007669"/>
    <property type="project" value="InterPro"/>
</dbReference>
<dbReference type="FunCoup" id="A0A1B6PFH4">
    <property type="interactions" value="272"/>
</dbReference>
<dbReference type="InParanoid" id="A0A1B6PFH4"/>
<accession>A0A1B6PFH4</accession>
<evidence type="ECO:0000256" key="2">
    <source>
        <dbReference type="ARBA" id="ARBA00023158"/>
    </source>
</evidence>
<evidence type="ECO:0000256" key="3">
    <source>
        <dbReference type="SAM" id="MobiDB-lite"/>
    </source>
</evidence>
<dbReference type="InterPro" id="IPR005381">
    <property type="entry name" value="Znf-XS_domain"/>
</dbReference>
<evidence type="ECO:0000256" key="1">
    <source>
        <dbReference type="ARBA" id="ARBA00023054"/>
    </source>
</evidence>
<evidence type="ECO:0000313" key="8">
    <source>
        <dbReference type="Proteomes" id="UP000000768"/>
    </source>
</evidence>
<feature type="region of interest" description="Disordered" evidence="3">
    <location>
        <begin position="1"/>
        <end position="21"/>
    </location>
</feature>
<feature type="compositionally biased region" description="Basic and acidic residues" evidence="3">
    <location>
        <begin position="332"/>
        <end position="346"/>
    </location>
</feature>
<protein>
    <recommendedName>
        <fullName evidence="9">Factor of DNA methylation 1-5/IDN2 domain-containing protein</fullName>
    </recommendedName>
</protein>
<gene>
    <name evidence="7" type="ORF">SORBI_3007G043000</name>
</gene>
<name>A0A1B6PFH4_SORBI</name>
<dbReference type="Pfam" id="PF03469">
    <property type="entry name" value="XH"/>
    <property type="match status" value="1"/>
</dbReference>
<feature type="domain" description="Factor of DNA methylation 1-5/IDN2" evidence="5">
    <location>
        <begin position="505"/>
        <end position="634"/>
    </location>
</feature>
<proteinExistence type="predicted"/>
<dbReference type="InterPro" id="IPR038588">
    <property type="entry name" value="XS_domain_sf"/>
</dbReference>
<reference evidence="8" key="2">
    <citation type="journal article" date="2018" name="Plant J.">
        <title>The Sorghum bicolor reference genome: improved assembly, gene annotations, a transcriptome atlas, and signatures of genome organization.</title>
        <authorList>
            <person name="McCormick R.F."/>
            <person name="Truong S.K."/>
            <person name="Sreedasyam A."/>
            <person name="Jenkins J."/>
            <person name="Shu S."/>
            <person name="Sims D."/>
            <person name="Kennedy M."/>
            <person name="Amirebrahimi M."/>
            <person name="Weers B.D."/>
            <person name="McKinley B."/>
            <person name="Mattison A."/>
            <person name="Morishige D.T."/>
            <person name="Grimwood J."/>
            <person name="Schmutz J."/>
            <person name="Mullet J.E."/>
        </authorList>
    </citation>
    <scope>NUCLEOTIDE SEQUENCE [LARGE SCALE GENOMIC DNA]</scope>
    <source>
        <strain evidence="8">cv. BTx623</strain>
    </source>
</reference>
<dbReference type="AlphaFoldDB" id="A0A1B6PFH4"/>
<sequence length="635" mass="72847">MAHDQQWSAMDCSSDESSELSETDIDDYAEKSYADLKAGKFVARLGSDRFRCPFCPGKKKQDYRYNELLQHAVGVGASNRAAKVKANHQALAKLLKVDHADAAATLLPRQAIALSNPPKPVQDLEVFVWPWMGILANVPAEQTQGGGAILMKRLADFKPVQVTAVYGANGYAGYVIVLFTKDWIGFKNALAFQNYFKSQRLGKLEWEETKQHVKYVFGWLAKEEDYKSDGPVGRFLSANGELKTVSELEQEMSSKTDNLIANLTQQISAKSKYLQELECKCNQMNISLQKVMEESDLLHKRYNEEMRNMQSAAREHTQRVFQETEKLRKQLAEKESSIERRSKELNEQVAQTDMERRKLEEERKKNADQNDSLNMARIEQQKADQRALRLLEKHKKEKEDALNKILQLERQVDEKQKLELDIEQLKGKLEVVKHMEGEGVDVKKRSEELTAELNERIEDMEHLEALNQTLVVKERMTNDEIQDAKKELITGLADLLGPRSNIGIKRMGELDEKPFVLSCKQRYGEDAEMKAAEFVSLWQEHLKDPNWHPFKIVTTGSTTEQIINDNDEKLVGLKKQLGEEVYKAVTTALLEINEYNASGSYVVSELWNNKENRKASITEAIQHVLKQWKAQKRRR</sequence>
<dbReference type="Pfam" id="PF03470">
    <property type="entry name" value="zf-XS"/>
    <property type="match status" value="1"/>
</dbReference>
<dbReference type="PANTHER" id="PTHR21596">
    <property type="entry name" value="RIBONUCLEASE P SUBUNIT P38"/>
    <property type="match status" value="1"/>
</dbReference>
<keyword evidence="1" id="KW-0175">Coiled coil</keyword>
<dbReference type="Proteomes" id="UP000000768">
    <property type="component" value="Chromosome 7"/>
</dbReference>
<dbReference type="EMBL" id="CM000766">
    <property type="protein sequence ID" value="KXG24448.1"/>
    <property type="molecule type" value="Genomic_DNA"/>
</dbReference>
<feature type="domain" description="XS" evidence="4">
    <location>
        <begin position="125"/>
        <end position="228"/>
    </location>
</feature>
<feature type="compositionally biased region" description="Basic and acidic residues" evidence="3">
    <location>
        <begin position="353"/>
        <end position="368"/>
    </location>
</feature>
<dbReference type="InterPro" id="IPR045177">
    <property type="entry name" value="FDM1-5/IDN2"/>
</dbReference>
<keyword evidence="8" id="KW-1185">Reference proteome</keyword>
<reference evidence="7 8" key="1">
    <citation type="journal article" date="2009" name="Nature">
        <title>The Sorghum bicolor genome and the diversification of grasses.</title>
        <authorList>
            <person name="Paterson A.H."/>
            <person name="Bowers J.E."/>
            <person name="Bruggmann R."/>
            <person name="Dubchak I."/>
            <person name="Grimwood J."/>
            <person name="Gundlach H."/>
            <person name="Haberer G."/>
            <person name="Hellsten U."/>
            <person name="Mitros T."/>
            <person name="Poliakov A."/>
            <person name="Schmutz J."/>
            <person name="Spannagl M."/>
            <person name="Tang H."/>
            <person name="Wang X."/>
            <person name="Wicker T."/>
            <person name="Bharti A.K."/>
            <person name="Chapman J."/>
            <person name="Feltus F.A."/>
            <person name="Gowik U."/>
            <person name="Grigoriev I.V."/>
            <person name="Lyons E."/>
            <person name="Maher C.A."/>
            <person name="Martis M."/>
            <person name="Narechania A."/>
            <person name="Otillar R.P."/>
            <person name="Penning B.W."/>
            <person name="Salamov A.A."/>
            <person name="Wang Y."/>
            <person name="Zhang L."/>
            <person name="Carpita N.C."/>
            <person name="Freeling M."/>
            <person name="Gingle A.R."/>
            <person name="Hash C.T."/>
            <person name="Keller B."/>
            <person name="Klein P."/>
            <person name="Kresovich S."/>
            <person name="McCann M.C."/>
            <person name="Ming R."/>
            <person name="Peterson D.G."/>
            <person name="Mehboob-ur-Rahman"/>
            <person name="Ware D."/>
            <person name="Westhoff P."/>
            <person name="Mayer K.F."/>
            <person name="Messing J."/>
            <person name="Rokhsar D.S."/>
        </authorList>
    </citation>
    <scope>NUCLEOTIDE SEQUENCE [LARGE SCALE GENOMIC DNA]</scope>
    <source>
        <strain evidence="8">cv. BTx623</strain>
    </source>
</reference>
<evidence type="ECO:0000259" key="5">
    <source>
        <dbReference type="Pfam" id="PF03469"/>
    </source>
</evidence>
<evidence type="ECO:0008006" key="9">
    <source>
        <dbReference type="Google" id="ProtNLM"/>
    </source>
</evidence>
<evidence type="ECO:0000259" key="6">
    <source>
        <dbReference type="Pfam" id="PF03470"/>
    </source>
</evidence>